<protein>
    <recommendedName>
        <fullName evidence="3">Reverse transcriptase domain-containing protein</fullName>
    </recommendedName>
</protein>
<proteinExistence type="predicted"/>
<comment type="caution">
    <text evidence="1">The sequence shown here is derived from an EMBL/GenBank/DDBJ whole genome shotgun (WGS) entry which is preliminary data.</text>
</comment>
<name>A0A4C1SG33_EUMVA</name>
<sequence>MSRSALRYIRLQKTIADLLKEEVTVISKGPQQNLEIRDLDDTTTKENIPASLQKTTGEILERMIHQRIKVVVNPFLADNQYGFRKGRSILDAINIVVSTAKDAITRTMERRNEEILSGGHFRH</sequence>
<accession>A0A4C1SG33</accession>
<organism evidence="1 2">
    <name type="scientific">Eumeta variegata</name>
    <name type="common">Bagworm moth</name>
    <name type="synonym">Eumeta japonica</name>
    <dbReference type="NCBI Taxonomy" id="151549"/>
    <lineage>
        <taxon>Eukaryota</taxon>
        <taxon>Metazoa</taxon>
        <taxon>Ecdysozoa</taxon>
        <taxon>Arthropoda</taxon>
        <taxon>Hexapoda</taxon>
        <taxon>Insecta</taxon>
        <taxon>Pterygota</taxon>
        <taxon>Neoptera</taxon>
        <taxon>Endopterygota</taxon>
        <taxon>Lepidoptera</taxon>
        <taxon>Glossata</taxon>
        <taxon>Ditrysia</taxon>
        <taxon>Tineoidea</taxon>
        <taxon>Psychidae</taxon>
        <taxon>Oiketicinae</taxon>
        <taxon>Eumeta</taxon>
    </lineage>
</organism>
<reference evidence="1 2" key="1">
    <citation type="journal article" date="2019" name="Commun. Biol.">
        <title>The bagworm genome reveals a unique fibroin gene that provides high tensile strength.</title>
        <authorList>
            <person name="Kono N."/>
            <person name="Nakamura H."/>
            <person name="Ohtoshi R."/>
            <person name="Tomita M."/>
            <person name="Numata K."/>
            <person name="Arakawa K."/>
        </authorList>
    </citation>
    <scope>NUCLEOTIDE SEQUENCE [LARGE SCALE GENOMIC DNA]</scope>
</reference>
<keyword evidence="2" id="KW-1185">Reference proteome</keyword>
<gene>
    <name evidence="1" type="ORF">EVAR_915_1</name>
</gene>
<dbReference type="OrthoDB" id="415822at2759"/>
<dbReference type="EMBL" id="BGZK01000005">
    <property type="protein sequence ID" value="GBP00327.1"/>
    <property type="molecule type" value="Genomic_DNA"/>
</dbReference>
<evidence type="ECO:0000313" key="2">
    <source>
        <dbReference type="Proteomes" id="UP000299102"/>
    </source>
</evidence>
<evidence type="ECO:0008006" key="3">
    <source>
        <dbReference type="Google" id="ProtNLM"/>
    </source>
</evidence>
<dbReference type="Proteomes" id="UP000299102">
    <property type="component" value="Unassembled WGS sequence"/>
</dbReference>
<evidence type="ECO:0000313" key="1">
    <source>
        <dbReference type="EMBL" id="GBP00327.1"/>
    </source>
</evidence>
<dbReference type="AlphaFoldDB" id="A0A4C1SG33"/>